<dbReference type="AlphaFoldDB" id="A0A5J4KHB4"/>
<feature type="transmembrane region" description="Helical" evidence="9">
    <location>
        <begin position="304"/>
        <end position="321"/>
    </location>
</feature>
<dbReference type="GO" id="GO:0005507">
    <property type="term" value="F:copper ion binding"/>
    <property type="evidence" value="ECO:0007669"/>
    <property type="project" value="InterPro"/>
</dbReference>
<gene>
    <name evidence="12" type="ORF">KDW_12450</name>
</gene>
<evidence type="ECO:0000256" key="2">
    <source>
        <dbReference type="ARBA" id="ARBA00022475"/>
    </source>
</evidence>
<reference evidence="12 13" key="1">
    <citation type="submission" date="2019-10" db="EMBL/GenBank/DDBJ databases">
        <title>Dictyobacter vulcani sp. nov., within the class Ktedonobacteria, isolated from soil of volcanic Mt. Zao.</title>
        <authorList>
            <person name="Zheng Y."/>
            <person name="Wang C.M."/>
            <person name="Sakai Y."/>
            <person name="Abe K."/>
            <person name="Yokota A."/>
            <person name="Yabe S."/>
        </authorList>
    </citation>
    <scope>NUCLEOTIDE SEQUENCE [LARGE SCALE GENOMIC DNA]</scope>
    <source>
        <strain evidence="12 13">W12</strain>
    </source>
</reference>
<dbReference type="Pfam" id="PF04234">
    <property type="entry name" value="CopC"/>
    <property type="match status" value="1"/>
</dbReference>
<dbReference type="PANTHER" id="PTHR34820:SF4">
    <property type="entry name" value="INNER MEMBRANE PROTEIN YEBZ"/>
    <property type="match status" value="1"/>
</dbReference>
<evidence type="ECO:0000256" key="3">
    <source>
        <dbReference type="ARBA" id="ARBA00022692"/>
    </source>
</evidence>
<evidence type="ECO:0000256" key="9">
    <source>
        <dbReference type="SAM" id="Phobius"/>
    </source>
</evidence>
<dbReference type="PANTHER" id="PTHR34820">
    <property type="entry name" value="INNER MEMBRANE PROTEIN YEBZ"/>
    <property type="match status" value="1"/>
</dbReference>
<evidence type="ECO:0000313" key="13">
    <source>
        <dbReference type="Proteomes" id="UP000326912"/>
    </source>
</evidence>
<dbReference type="GO" id="GO:0046688">
    <property type="term" value="P:response to copper ion"/>
    <property type="evidence" value="ECO:0007669"/>
    <property type="project" value="InterPro"/>
</dbReference>
<feature type="transmembrane region" description="Helical" evidence="9">
    <location>
        <begin position="376"/>
        <end position="397"/>
    </location>
</feature>
<keyword evidence="5" id="KW-0732">Signal</keyword>
<feature type="transmembrane region" description="Helical" evidence="9">
    <location>
        <begin position="341"/>
        <end position="364"/>
    </location>
</feature>
<keyword evidence="8 9" id="KW-0472">Membrane</keyword>
<sequence>MRYSRRLMAFIRIPGLALLLAGLLLCFFILPAQAHAILLKSDPAKDAVLATAPSQVSMWFTEDLNPASSTAEVVNATNTRVDTKDAHVTVNDPREMIVSLPAKLPAGVYVVVWRTQSSDDGHVLRGSFHFSVAQADGTVPQVSSKTIPGTDVLGSNSATDASSGQLDGSSLFSFLMITLVDIGVVFWVGAQLWHSFVLQLFDTQEVEQQRADQRAIQRFERFFAVPVLVLLLLANLGVLIGQGLALSDGSWSQALLPATLQGLVLHSRFGTYWLLRLAVLALALLLAVFAALKRQRPRAIDSTLSWINLILALALLIAVTLSGHAAAVNGDLQIFAILGDWLHLLAAALWVGGMLYLALIYLPILHSTTLPSRSRILLSTLAHYSPLALAGVIIMAVSGPFNAVVHMDTFSQLITTAYGRALSVKTLLVIALLVTSSLHVFVYRPRLKKAFASYEGIGSHPDDKPEDTGKHPFLALSSEIKVLENKLEGHVTRLTRILRWEPLLGVAVLVCTGLLNVFAGTLLPTTVGQTTSSQATVVKPFHGTVQTKDHKYTLNVTVSPNRFGTNVFTVNVLDSKGQPDTQVGVSIYTTMLDMDMGTDAINLQPDGKGHFSARGI</sequence>
<accession>A0A5J4KHB4</accession>
<keyword evidence="13" id="KW-1185">Reference proteome</keyword>
<evidence type="ECO:0000256" key="5">
    <source>
        <dbReference type="ARBA" id="ARBA00022729"/>
    </source>
</evidence>
<comment type="caution">
    <text evidence="12">The sequence shown here is derived from an EMBL/GenBank/DDBJ whole genome shotgun (WGS) entry which is preliminary data.</text>
</comment>
<organism evidence="12 13">
    <name type="scientific">Dictyobacter vulcani</name>
    <dbReference type="NCBI Taxonomy" id="2607529"/>
    <lineage>
        <taxon>Bacteria</taxon>
        <taxon>Bacillati</taxon>
        <taxon>Chloroflexota</taxon>
        <taxon>Ktedonobacteria</taxon>
        <taxon>Ktedonobacterales</taxon>
        <taxon>Dictyobacteraceae</taxon>
        <taxon>Dictyobacter</taxon>
    </lineage>
</organism>
<dbReference type="GO" id="GO:0006825">
    <property type="term" value="P:copper ion transport"/>
    <property type="evidence" value="ECO:0007669"/>
    <property type="project" value="InterPro"/>
</dbReference>
<keyword evidence="6 9" id="KW-1133">Transmembrane helix</keyword>
<keyword evidence="2" id="KW-1003">Cell membrane</keyword>
<feature type="domain" description="CopC" evidence="10">
    <location>
        <begin position="35"/>
        <end position="132"/>
    </location>
</feature>
<dbReference type="Gene3D" id="2.60.40.1220">
    <property type="match status" value="1"/>
</dbReference>
<comment type="subcellular location">
    <subcellularLocation>
        <location evidence="1">Cell membrane</location>
        <topology evidence="1">Multi-pass membrane protein</topology>
    </subcellularLocation>
</comment>
<feature type="transmembrane region" description="Helical" evidence="9">
    <location>
        <begin position="171"/>
        <end position="201"/>
    </location>
</feature>
<dbReference type="InterPro" id="IPR008457">
    <property type="entry name" value="Cu-R_CopD_dom"/>
</dbReference>
<protein>
    <submittedName>
        <fullName evidence="12">Copper resistance protein</fullName>
    </submittedName>
</protein>
<feature type="domain" description="Copper resistance protein D" evidence="11">
    <location>
        <begin position="380"/>
        <end position="514"/>
    </location>
</feature>
<feature type="transmembrane region" description="Helical" evidence="9">
    <location>
        <begin position="273"/>
        <end position="292"/>
    </location>
</feature>
<feature type="transmembrane region" description="Helical" evidence="9">
    <location>
        <begin position="417"/>
        <end position="443"/>
    </location>
</feature>
<proteinExistence type="predicted"/>
<evidence type="ECO:0000259" key="11">
    <source>
        <dbReference type="Pfam" id="PF05425"/>
    </source>
</evidence>
<evidence type="ECO:0000313" key="12">
    <source>
        <dbReference type="EMBL" id="GER87083.1"/>
    </source>
</evidence>
<evidence type="ECO:0000256" key="1">
    <source>
        <dbReference type="ARBA" id="ARBA00004651"/>
    </source>
</evidence>
<feature type="transmembrane region" description="Helical" evidence="9">
    <location>
        <begin position="503"/>
        <end position="523"/>
    </location>
</feature>
<dbReference type="SUPFAM" id="SSF81296">
    <property type="entry name" value="E set domains"/>
    <property type="match status" value="1"/>
</dbReference>
<dbReference type="Pfam" id="PF05425">
    <property type="entry name" value="CopD"/>
    <property type="match status" value="1"/>
</dbReference>
<evidence type="ECO:0000259" key="10">
    <source>
        <dbReference type="Pfam" id="PF04234"/>
    </source>
</evidence>
<dbReference type="GO" id="GO:0005886">
    <property type="term" value="C:plasma membrane"/>
    <property type="evidence" value="ECO:0007669"/>
    <property type="project" value="UniProtKB-SubCell"/>
</dbReference>
<dbReference type="EMBL" id="BKZW01000001">
    <property type="protein sequence ID" value="GER87083.1"/>
    <property type="molecule type" value="Genomic_DNA"/>
</dbReference>
<dbReference type="GO" id="GO:0042597">
    <property type="term" value="C:periplasmic space"/>
    <property type="evidence" value="ECO:0007669"/>
    <property type="project" value="InterPro"/>
</dbReference>
<evidence type="ECO:0000256" key="8">
    <source>
        <dbReference type="ARBA" id="ARBA00023136"/>
    </source>
</evidence>
<evidence type="ECO:0000256" key="4">
    <source>
        <dbReference type="ARBA" id="ARBA00022723"/>
    </source>
</evidence>
<dbReference type="RefSeq" id="WP_151755121.1">
    <property type="nucleotide sequence ID" value="NZ_BKZW01000001.1"/>
</dbReference>
<keyword evidence="4" id="KW-0479">Metal-binding</keyword>
<evidence type="ECO:0000256" key="6">
    <source>
        <dbReference type="ARBA" id="ARBA00022989"/>
    </source>
</evidence>
<keyword evidence="3 9" id="KW-0812">Transmembrane</keyword>
<feature type="transmembrane region" description="Helical" evidence="9">
    <location>
        <begin position="222"/>
        <end position="245"/>
    </location>
</feature>
<dbReference type="InterPro" id="IPR014756">
    <property type="entry name" value="Ig_E-set"/>
</dbReference>
<keyword evidence="7" id="KW-0186">Copper</keyword>
<name>A0A5J4KHB4_9CHLR</name>
<evidence type="ECO:0000256" key="7">
    <source>
        <dbReference type="ARBA" id="ARBA00023008"/>
    </source>
</evidence>
<dbReference type="Proteomes" id="UP000326912">
    <property type="component" value="Unassembled WGS sequence"/>
</dbReference>
<dbReference type="InterPro" id="IPR014755">
    <property type="entry name" value="Cu-Rt/internalin_Ig-like"/>
</dbReference>
<dbReference type="InterPro" id="IPR032694">
    <property type="entry name" value="CopC/D"/>
</dbReference>
<dbReference type="InterPro" id="IPR007348">
    <property type="entry name" value="CopC_dom"/>
</dbReference>